<keyword evidence="4" id="KW-0732">Signal</keyword>
<dbReference type="EMBL" id="JAIULA010000025">
    <property type="protein sequence ID" value="MCP0887782.1"/>
    <property type="molecule type" value="Genomic_DNA"/>
</dbReference>
<dbReference type="Gene3D" id="3.10.105.10">
    <property type="entry name" value="Dipeptide-binding Protein, Domain 3"/>
    <property type="match status" value="1"/>
</dbReference>
<reference evidence="7 8" key="1">
    <citation type="journal article" date="2023" name="Int. J. Syst. Evol. Microbiol.">
        <title>Ligilactobacillus ubinensis sp. nov., a novel species isolated from the wild ferment of a durian fruit (Durio zibethinus).</title>
        <authorList>
            <person name="Heng Y.C."/>
            <person name="Menon N."/>
            <person name="Chen B."/>
            <person name="Loo B.Z.L."/>
            <person name="Wong G.W.J."/>
            <person name="Lim A.C.H."/>
            <person name="Silvaraju S."/>
            <person name="Kittelmann S."/>
        </authorList>
    </citation>
    <scope>NUCLEOTIDE SEQUENCE [LARGE SCALE GENOMIC DNA]</scope>
    <source>
        <strain evidence="7 8">WILCCON 0076</strain>
    </source>
</reference>
<dbReference type="InterPro" id="IPR030678">
    <property type="entry name" value="Peptide/Ni-bd"/>
</dbReference>
<comment type="caution">
    <text evidence="7">The sequence shown here is derived from an EMBL/GenBank/DDBJ whole genome shotgun (WGS) entry which is preliminary data.</text>
</comment>
<evidence type="ECO:0000256" key="5">
    <source>
        <dbReference type="ARBA" id="ARBA00022856"/>
    </source>
</evidence>
<keyword evidence="3" id="KW-0813">Transport</keyword>
<protein>
    <submittedName>
        <fullName evidence="7">Peptide ABC transporter substrate-binding protein</fullName>
    </submittedName>
</protein>
<dbReference type="PANTHER" id="PTHR30290">
    <property type="entry name" value="PERIPLASMIC BINDING COMPONENT OF ABC TRANSPORTER"/>
    <property type="match status" value="1"/>
</dbReference>
<evidence type="ECO:0000259" key="6">
    <source>
        <dbReference type="Pfam" id="PF00496"/>
    </source>
</evidence>
<comment type="similarity">
    <text evidence="2">Belongs to the bacterial solute-binding protein 5 family.</text>
</comment>
<dbReference type="SUPFAM" id="SSF53850">
    <property type="entry name" value="Periplasmic binding protein-like II"/>
    <property type="match status" value="1"/>
</dbReference>
<comment type="subcellular location">
    <subcellularLocation>
        <location evidence="1">Cell envelope</location>
    </subcellularLocation>
</comment>
<evidence type="ECO:0000313" key="8">
    <source>
        <dbReference type="Proteomes" id="UP001139006"/>
    </source>
</evidence>
<evidence type="ECO:0000256" key="4">
    <source>
        <dbReference type="ARBA" id="ARBA00022729"/>
    </source>
</evidence>
<dbReference type="FunFam" id="3.10.105.10:FF:000001">
    <property type="entry name" value="Oligopeptide ABC transporter, oligopeptide-binding protein"/>
    <property type="match status" value="1"/>
</dbReference>
<dbReference type="Gene3D" id="3.90.76.10">
    <property type="entry name" value="Dipeptide-binding Protein, Domain 1"/>
    <property type="match status" value="1"/>
</dbReference>
<dbReference type="GO" id="GO:0030288">
    <property type="term" value="C:outer membrane-bounded periplasmic space"/>
    <property type="evidence" value="ECO:0007669"/>
    <property type="project" value="UniProtKB-ARBA"/>
</dbReference>
<dbReference type="PANTHER" id="PTHR30290:SF10">
    <property type="entry name" value="PERIPLASMIC OLIGOPEPTIDE-BINDING PROTEIN-RELATED"/>
    <property type="match status" value="1"/>
</dbReference>
<dbReference type="FunFam" id="3.90.76.10:FF:000001">
    <property type="entry name" value="Oligopeptide ABC transporter substrate-binding protein"/>
    <property type="match status" value="1"/>
</dbReference>
<dbReference type="PIRSF" id="PIRSF002741">
    <property type="entry name" value="MppA"/>
    <property type="match status" value="1"/>
</dbReference>
<evidence type="ECO:0000313" key="7">
    <source>
        <dbReference type="EMBL" id="MCP0887782.1"/>
    </source>
</evidence>
<proteinExistence type="inferred from homology"/>
<dbReference type="Proteomes" id="UP001139006">
    <property type="component" value="Unassembled WGS sequence"/>
</dbReference>
<dbReference type="GO" id="GO:0015833">
    <property type="term" value="P:peptide transport"/>
    <property type="evidence" value="ECO:0007669"/>
    <property type="project" value="UniProtKB-KW"/>
</dbReference>
<dbReference type="Pfam" id="PF00496">
    <property type="entry name" value="SBP_bac_5"/>
    <property type="match status" value="1"/>
</dbReference>
<dbReference type="GO" id="GO:1904680">
    <property type="term" value="F:peptide transmembrane transporter activity"/>
    <property type="evidence" value="ECO:0007669"/>
    <property type="project" value="TreeGrafter"/>
</dbReference>
<accession>A0A9X2FL98</accession>
<keyword evidence="5" id="KW-0653">Protein transport</keyword>
<dbReference type="InterPro" id="IPR039424">
    <property type="entry name" value="SBP_5"/>
</dbReference>
<keyword evidence="8" id="KW-1185">Reference proteome</keyword>
<dbReference type="AlphaFoldDB" id="A0A9X2FL98"/>
<dbReference type="GO" id="GO:0043190">
    <property type="term" value="C:ATP-binding cassette (ABC) transporter complex"/>
    <property type="evidence" value="ECO:0007669"/>
    <property type="project" value="InterPro"/>
</dbReference>
<evidence type="ECO:0000256" key="2">
    <source>
        <dbReference type="ARBA" id="ARBA00005695"/>
    </source>
</evidence>
<dbReference type="InterPro" id="IPR000914">
    <property type="entry name" value="SBP_5_dom"/>
</dbReference>
<keyword evidence="5" id="KW-0571">Peptide transport</keyword>
<evidence type="ECO:0000256" key="3">
    <source>
        <dbReference type="ARBA" id="ARBA00022448"/>
    </source>
</evidence>
<dbReference type="CDD" id="cd08504">
    <property type="entry name" value="PBP2_OppA"/>
    <property type="match status" value="1"/>
</dbReference>
<organism evidence="7 8">
    <name type="scientific">Ligilactobacillus ubinensis</name>
    <dbReference type="NCBI Taxonomy" id="2876789"/>
    <lineage>
        <taxon>Bacteria</taxon>
        <taxon>Bacillati</taxon>
        <taxon>Bacillota</taxon>
        <taxon>Bacilli</taxon>
        <taxon>Lactobacillales</taxon>
        <taxon>Lactobacillaceae</taxon>
        <taxon>Ligilactobacillus</taxon>
    </lineage>
</organism>
<dbReference type="Gene3D" id="3.40.190.10">
    <property type="entry name" value="Periplasmic binding protein-like II"/>
    <property type="match status" value="1"/>
</dbReference>
<sequence length="519" mass="57962">MAVTTDNVQASSKVLHWSETAEMQTLDPSLVEDQVSSDIIANSNEGLYRLGKNAKPENALATSTKVSKDGLKYTFTLRKNAKWSNGDKVTAQDFVYSWRRTVNPKTASAYSYLFEGIKNADDIINSKKSYKMLGVKADGKYKLVVTLEKKIPYFKLLMGFTVFYPQNQKAVEKFGKKYGTAAKYMVYNGPFKVVGWTGSNLQWKLVKNQDYWDKKDVKLNKITFQVTKSTTTSYNLYQSGKLDQTYLDATQARELKNNKEFVAYHQARTNYLEYNQTKKALKNKKIRQAIAYAINRKQLVNKVLGNGSMTVTGLVSKDLASYNGTDFSKAQATGTGAVYNLQKAKKLWKEGLKELGVSKLSLSLLGDDDDVSKSVTTYLQSQLEQHLSGLSVSVSNVPKKTRISKSQSGDFDLVLSGWAADFSDPISFVDMFTTNGSYNNGKWSNTTYDNLIAAAKGTDASNEKARWSDMVKASQLLNNDQAIAPLYQLSQAAMLKSDVKGIIYNTAGVQFNWKNAYVK</sequence>
<evidence type="ECO:0000256" key="1">
    <source>
        <dbReference type="ARBA" id="ARBA00004196"/>
    </source>
</evidence>
<feature type="domain" description="Solute-binding protein family 5" evidence="6">
    <location>
        <begin position="55"/>
        <end position="439"/>
    </location>
</feature>
<gene>
    <name evidence="7" type="ORF">LB941_10620</name>
</gene>
<name>A0A9X2FL98_9LACO</name>